<dbReference type="InterPro" id="IPR013762">
    <property type="entry name" value="Integrase-like_cat_sf"/>
</dbReference>
<comment type="similarity">
    <text evidence="1">Belongs to the 'phage' integrase family.</text>
</comment>
<dbReference type="InterPro" id="IPR038488">
    <property type="entry name" value="Integrase_DNA-bd_sf"/>
</dbReference>
<dbReference type="GeneID" id="61525530"/>
<dbReference type="PANTHER" id="PTHR30629:SF2">
    <property type="entry name" value="PROPHAGE INTEGRASE INTS-RELATED"/>
    <property type="match status" value="1"/>
</dbReference>
<sequence>MALTDTAVRNAKPGDKPIKLFDGGGLFLYITPAGKRYWRLKYRFAGKEKLLALGVYPKVGLKEARERRDEARRLLGERVDPSVERRVQKVALVERAANNFEAVAREWHTKYAPGWSESNAKKVMGRLENDVFPWLGGRPIAEVKAPDLLAVCRRVESRGALDTAHRVLQTCGQIFRYAAATGRAERDPSGDLRGALPPAKGRHFAAPTDPKEVAALLRMFDAFTGTFVVKCALLLAPMLFVRPGELRKAEWEAIDLDAAEWRFVASKKRAVAHIVPGAVAHIVPLATQAVAILRELHALTGHGRYVFPGARDKHKPMSEAAINAALKRMGIDTQNEFTGHGVRPMARTMLREIGGFDAEVIELQLAHKKKDPNGAAYDRVAFLAVRKQMMQAWADYLDELRHGAKVLPLKGSA</sequence>
<gene>
    <name evidence="5" type="ORF">A9Y76_05795</name>
</gene>
<dbReference type="Gene3D" id="1.10.150.130">
    <property type="match status" value="1"/>
</dbReference>
<dbReference type="Gene3D" id="1.10.443.10">
    <property type="entry name" value="Intergrase catalytic core"/>
    <property type="match status" value="1"/>
</dbReference>
<keyword evidence="4" id="KW-0233">DNA recombination</keyword>
<dbReference type="InterPro" id="IPR050808">
    <property type="entry name" value="Phage_Integrase"/>
</dbReference>
<dbReference type="EMBL" id="CP016022">
    <property type="protein sequence ID" value="ANJ72005.1"/>
    <property type="molecule type" value="Genomic_DNA"/>
</dbReference>
<evidence type="ECO:0000256" key="3">
    <source>
        <dbReference type="ARBA" id="ARBA00023125"/>
    </source>
</evidence>
<dbReference type="InterPro" id="IPR053876">
    <property type="entry name" value="Phage_int_M"/>
</dbReference>
<dbReference type="InterPro" id="IPR002104">
    <property type="entry name" value="Integrase_catalytic"/>
</dbReference>
<proteinExistence type="inferred from homology"/>
<dbReference type="GO" id="GO:0015074">
    <property type="term" value="P:DNA integration"/>
    <property type="evidence" value="ECO:0007669"/>
    <property type="project" value="UniProtKB-KW"/>
</dbReference>
<protein>
    <submittedName>
        <fullName evidence="5">Integrase</fullName>
    </submittedName>
</protein>
<dbReference type="GO" id="GO:0003677">
    <property type="term" value="F:DNA binding"/>
    <property type="evidence" value="ECO:0007669"/>
    <property type="project" value="UniProtKB-UniRule"/>
</dbReference>
<dbReference type="InterPro" id="IPR025166">
    <property type="entry name" value="Integrase_DNA_bind_dom"/>
</dbReference>
<keyword evidence="6" id="KW-1185">Reference proteome</keyword>
<evidence type="ECO:0000256" key="4">
    <source>
        <dbReference type="ARBA" id="ARBA00023172"/>
    </source>
</evidence>
<dbReference type="CDD" id="cd00801">
    <property type="entry name" value="INT_P4_C"/>
    <property type="match status" value="1"/>
</dbReference>
<dbReference type="PROSITE" id="PS51898">
    <property type="entry name" value="TYR_RECOMBINASE"/>
    <property type="match status" value="1"/>
</dbReference>
<dbReference type="Pfam" id="PF13356">
    <property type="entry name" value="Arm-DNA-bind_3"/>
    <property type="match status" value="1"/>
</dbReference>
<evidence type="ECO:0000313" key="5">
    <source>
        <dbReference type="EMBL" id="ANJ72005.1"/>
    </source>
</evidence>
<name>A0A191ZV30_9RALS</name>
<reference evidence="6" key="1">
    <citation type="submission" date="2016-06" db="EMBL/GenBank/DDBJ databases">
        <authorList>
            <person name="Xu Y."/>
            <person name="Nagy A."/>
            <person name="Yan X."/>
            <person name="Kim S.W."/>
            <person name="Haley B."/>
            <person name="Liu N.T."/>
            <person name="Nou X."/>
        </authorList>
    </citation>
    <scope>NUCLEOTIDE SEQUENCE [LARGE SCALE GENOMIC DNA]</scope>
    <source>
        <strain evidence="6">ATCC 49129</strain>
    </source>
</reference>
<evidence type="ECO:0000313" key="6">
    <source>
        <dbReference type="Proteomes" id="UP000078572"/>
    </source>
</evidence>
<dbReference type="InterPro" id="IPR044068">
    <property type="entry name" value="CB"/>
</dbReference>
<dbReference type="Pfam" id="PF00589">
    <property type="entry name" value="Phage_integrase"/>
    <property type="match status" value="1"/>
</dbReference>
<dbReference type="RefSeq" id="WP_064802643.1">
    <property type="nucleotide sequence ID" value="NZ_CP016022.1"/>
</dbReference>
<dbReference type="SUPFAM" id="SSF56349">
    <property type="entry name" value="DNA breaking-rejoining enzymes"/>
    <property type="match status" value="1"/>
</dbReference>
<organism evidence="5 6">
    <name type="scientific">Ralstonia insidiosa</name>
    <dbReference type="NCBI Taxonomy" id="190721"/>
    <lineage>
        <taxon>Bacteria</taxon>
        <taxon>Pseudomonadati</taxon>
        <taxon>Pseudomonadota</taxon>
        <taxon>Betaproteobacteria</taxon>
        <taxon>Burkholderiales</taxon>
        <taxon>Burkholderiaceae</taxon>
        <taxon>Ralstonia</taxon>
    </lineage>
</organism>
<accession>A0A191ZV30</accession>
<dbReference type="InterPro" id="IPR010998">
    <property type="entry name" value="Integrase_recombinase_N"/>
</dbReference>
<dbReference type="Gene3D" id="3.30.160.390">
    <property type="entry name" value="Integrase, DNA-binding domain"/>
    <property type="match status" value="1"/>
</dbReference>
<dbReference type="OrthoDB" id="9775880at2"/>
<dbReference type="AlphaFoldDB" id="A0A191ZV30"/>
<dbReference type="GO" id="GO:0006310">
    <property type="term" value="P:DNA recombination"/>
    <property type="evidence" value="ECO:0007669"/>
    <property type="project" value="UniProtKB-KW"/>
</dbReference>
<keyword evidence="2" id="KW-0229">DNA integration</keyword>
<dbReference type="InterPro" id="IPR011010">
    <property type="entry name" value="DNA_brk_join_enz"/>
</dbReference>
<dbReference type="PROSITE" id="PS51900">
    <property type="entry name" value="CB"/>
    <property type="match status" value="1"/>
</dbReference>
<keyword evidence="3" id="KW-0238">DNA-binding</keyword>
<evidence type="ECO:0000256" key="1">
    <source>
        <dbReference type="ARBA" id="ARBA00008857"/>
    </source>
</evidence>
<dbReference type="Proteomes" id="UP000078572">
    <property type="component" value="Chromosome 1"/>
</dbReference>
<evidence type="ECO:0000256" key="2">
    <source>
        <dbReference type="ARBA" id="ARBA00022908"/>
    </source>
</evidence>
<dbReference type="Pfam" id="PF22022">
    <property type="entry name" value="Phage_int_M"/>
    <property type="match status" value="1"/>
</dbReference>
<dbReference type="PANTHER" id="PTHR30629">
    <property type="entry name" value="PROPHAGE INTEGRASE"/>
    <property type="match status" value="1"/>
</dbReference>